<dbReference type="Pfam" id="PF05866">
    <property type="entry name" value="RusA"/>
    <property type="match status" value="1"/>
</dbReference>
<dbReference type="EMBL" id="MT144099">
    <property type="protein sequence ID" value="QJH93377.1"/>
    <property type="molecule type" value="Genomic_DNA"/>
</dbReference>
<name>A0A6M3IME2_9ZZZZ</name>
<dbReference type="SUPFAM" id="SSF103084">
    <property type="entry name" value="Holliday junction resolvase RusA"/>
    <property type="match status" value="1"/>
</dbReference>
<dbReference type="EMBL" id="MT141283">
    <property type="protein sequence ID" value="QJA57612.1"/>
    <property type="molecule type" value="Genomic_DNA"/>
</dbReference>
<reference evidence="1" key="1">
    <citation type="submission" date="2020-03" db="EMBL/GenBank/DDBJ databases">
        <title>The deep terrestrial virosphere.</title>
        <authorList>
            <person name="Holmfeldt K."/>
            <person name="Nilsson E."/>
            <person name="Simone D."/>
            <person name="Lopez-Fernandez M."/>
            <person name="Wu X."/>
            <person name="de Brujin I."/>
            <person name="Lundin D."/>
            <person name="Andersson A."/>
            <person name="Bertilsson S."/>
            <person name="Dopson M."/>
        </authorList>
    </citation>
    <scope>NUCLEOTIDE SEQUENCE</scope>
    <source>
        <strain evidence="1">MM415B01616</strain>
        <strain evidence="2">TM448A01097</strain>
    </source>
</reference>
<dbReference type="InterPro" id="IPR036614">
    <property type="entry name" value="RusA-like_sf"/>
</dbReference>
<evidence type="ECO:0000313" key="2">
    <source>
        <dbReference type="EMBL" id="QJH93377.1"/>
    </source>
</evidence>
<sequence>MTEDKRGATVYRVVPVPKPRQTQRDRWAKRPIVLRYRAYRDTIEALKIQIPDGGAWIIFIVPMPASWSGKKKERHDGKPHQQRPDLDNYLKGFLDAIRRIDDSRVWDIHPTKLWGHKGQIIIYRDKNK</sequence>
<dbReference type="InterPro" id="IPR008822">
    <property type="entry name" value="Endonuclease_RusA-like"/>
</dbReference>
<dbReference type="GO" id="GO:0006281">
    <property type="term" value="P:DNA repair"/>
    <property type="evidence" value="ECO:0007669"/>
    <property type="project" value="InterPro"/>
</dbReference>
<dbReference type="GO" id="GO:0006310">
    <property type="term" value="P:DNA recombination"/>
    <property type="evidence" value="ECO:0007669"/>
    <property type="project" value="InterPro"/>
</dbReference>
<protein>
    <submittedName>
        <fullName evidence="1">Putative endodeoxyribonuclease</fullName>
    </submittedName>
</protein>
<dbReference type="Gene3D" id="3.30.1330.70">
    <property type="entry name" value="Holliday junction resolvase RusA"/>
    <property type="match status" value="1"/>
</dbReference>
<gene>
    <name evidence="1" type="ORF">MM415B01616_0011</name>
    <name evidence="2" type="ORF">TM448A01097_0010</name>
</gene>
<organism evidence="1">
    <name type="scientific">viral metagenome</name>
    <dbReference type="NCBI Taxonomy" id="1070528"/>
    <lineage>
        <taxon>unclassified sequences</taxon>
        <taxon>metagenomes</taxon>
        <taxon>organismal metagenomes</taxon>
    </lineage>
</organism>
<dbReference type="AlphaFoldDB" id="A0A6M3IME2"/>
<accession>A0A6M3IME2</accession>
<dbReference type="GO" id="GO:0000287">
    <property type="term" value="F:magnesium ion binding"/>
    <property type="evidence" value="ECO:0007669"/>
    <property type="project" value="InterPro"/>
</dbReference>
<proteinExistence type="predicted"/>
<evidence type="ECO:0000313" key="1">
    <source>
        <dbReference type="EMBL" id="QJA57612.1"/>
    </source>
</evidence>